<proteinExistence type="predicted"/>
<dbReference type="AlphaFoldDB" id="A0A1R1I1I2"/>
<reference evidence="1 2" key="1">
    <citation type="submission" date="2016-10" db="EMBL/GenBank/DDBJ databases">
        <title>Alkaliphiles isolated from bioreactors.</title>
        <authorList>
            <person name="Salah Z."/>
            <person name="Rout S.P."/>
            <person name="Humphreys P.N."/>
        </authorList>
    </citation>
    <scope>NUCLEOTIDE SEQUENCE [LARGE SCALE GENOMIC DNA]</scope>
    <source>
        <strain evidence="1 2">ZS02</strain>
    </source>
</reference>
<keyword evidence="2" id="KW-1185">Reference proteome</keyword>
<sequence>MAQWIALEHACSHAYDEPANVVERCEQCLAGGSLGAVLPTLVVVPIVPLRHFLVAQKLPTGRLALLSPIPTQRGPPVS</sequence>
<dbReference type="RefSeq" id="WP_076096357.1">
    <property type="nucleotide sequence ID" value="NZ_MTHD01000005.1"/>
</dbReference>
<comment type="caution">
    <text evidence="1">The sequence shown here is derived from an EMBL/GenBank/DDBJ whole genome shotgun (WGS) entry which is preliminary data.</text>
</comment>
<organism evidence="1 2">
    <name type="scientific">Azonexus hydrophilus</name>
    <dbReference type="NCBI Taxonomy" id="418702"/>
    <lineage>
        <taxon>Bacteria</taxon>
        <taxon>Pseudomonadati</taxon>
        <taxon>Pseudomonadota</taxon>
        <taxon>Betaproteobacteria</taxon>
        <taxon>Rhodocyclales</taxon>
        <taxon>Azonexaceae</taxon>
        <taxon>Azonexus</taxon>
    </lineage>
</organism>
<protein>
    <submittedName>
        <fullName evidence="1">Uncharacterized protein</fullName>
    </submittedName>
</protein>
<gene>
    <name evidence="1" type="ORF">BJN45_14185</name>
</gene>
<dbReference type="STRING" id="418702.BJN45_14185"/>
<name>A0A1R1I1I2_9RHOO</name>
<dbReference type="EMBL" id="MTHD01000005">
    <property type="protein sequence ID" value="OMG52444.1"/>
    <property type="molecule type" value="Genomic_DNA"/>
</dbReference>
<evidence type="ECO:0000313" key="2">
    <source>
        <dbReference type="Proteomes" id="UP000187526"/>
    </source>
</evidence>
<evidence type="ECO:0000313" key="1">
    <source>
        <dbReference type="EMBL" id="OMG52444.1"/>
    </source>
</evidence>
<accession>A0A1R1I1I2</accession>
<dbReference type="Proteomes" id="UP000187526">
    <property type="component" value="Unassembled WGS sequence"/>
</dbReference>